<dbReference type="PROSITE" id="PS51257">
    <property type="entry name" value="PROKAR_LIPOPROTEIN"/>
    <property type="match status" value="1"/>
</dbReference>
<keyword evidence="3" id="KW-0564">Palmitate</keyword>
<proteinExistence type="predicted"/>
<dbReference type="Pfam" id="PF09864">
    <property type="entry name" value="MliC"/>
    <property type="match status" value="1"/>
</dbReference>
<keyword evidence="9" id="KW-1185">Reference proteome</keyword>
<feature type="domain" description="C-type lysozyme inhibitor" evidence="7">
    <location>
        <begin position="211"/>
        <end position="275"/>
    </location>
</feature>
<dbReference type="InterPro" id="IPR018660">
    <property type="entry name" value="MliC"/>
</dbReference>
<dbReference type="KEGG" id="pspi:PS2015_2902"/>
<dbReference type="RefSeq" id="WP_058022913.1">
    <property type="nucleotide sequence ID" value="NZ_CP013189.1"/>
</dbReference>
<evidence type="ECO:0000256" key="1">
    <source>
        <dbReference type="ARBA" id="ARBA00022729"/>
    </source>
</evidence>
<dbReference type="SUPFAM" id="SSF159594">
    <property type="entry name" value="XCC0632-like"/>
    <property type="match status" value="1"/>
</dbReference>
<gene>
    <name evidence="8" type="ORF">PS2015_2902</name>
</gene>
<name>A0A0S2KGX2_9GAMM</name>
<feature type="domain" description="ABC-type transport auxiliary lipoprotein component" evidence="6">
    <location>
        <begin position="28"/>
        <end position="186"/>
    </location>
</feature>
<evidence type="ECO:0000256" key="4">
    <source>
        <dbReference type="ARBA" id="ARBA00023288"/>
    </source>
</evidence>
<keyword evidence="4 8" id="KW-0449">Lipoprotein</keyword>
<dbReference type="STRING" id="1249552.PS2015_2902"/>
<evidence type="ECO:0000256" key="2">
    <source>
        <dbReference type="ARBA" id="ARBA00023136"/>
    </source>
</evidence>
<keyword evidence="2" id="KW-0472">Membrane</keyword>
<feature type="chain" id="PRO_5012294534" evidence="5">
    <location>
        <begin position="16"/>
        <end position="283"/>
    </location>
</feature>
<evidence type="ECO:0000256" key="3">
    <source>
        <dbReference type="ARBA" id="ARBA00023139"/>
    </source>
</evidence>
<dbReference type="InterPro" id="IPR005586">
    <property type="entry name" value="ABC_trans_aux"/>
</dbReference>
<dbReference type="InterPro" id="IPR036328">
    <property type="entry name" value="MliC_sf"/>
</dbReference>
<protein>
    <submittedName>
        <fullName evidence="8">Putative lipoprotein</fullName>
    </submittedName>
</protein>
<feature type="signal peptide" evidence="5">
    <location>
        <begin position="1"/>
        <end position="15"/>
    </location>
</feature>
<reference evidence="8 9" key="1">
    <citation type="submission" date="2015-11" db="EMBL/GenBank/DDBJ databases">
        <authorList>
            <person name="Zhang Y."/>
            <person name="Guo Z."/>
        </authorList>
    </citation>
    <scope>NUCLEOTIDE SEQUENCE [LARGE SCALE GENOMIC DNA]</scope>
    <source>
        <strain evidence="8 9">KCTC 32221</strain>
    </source>
</reference>
<evidence type="ECO:0000313" key="8">
    <source>
        <dbReference type="EMBL" id="ALO47530.1"/>
    </source>
</evidence>
<sequence length="283" mass="30519" precursor="true">MSRLICILLVLAASACTVLPERVPFDLYQLPPPAITTATEGQALSALRVDRPSTSEALGGNRLLIMREDQQLQAYADVRWVAATPLLWRDWLLDAFWRDGRVGSLSAASDGLQAQFELGGMLRAFNIDQSGSQPQAVIQFDARLVNVSDRRIVASRRFSAYEPVGATHAGAAVVALGAAANTLAAELIDWAINSGQPGAVGESTAERRVSFSCDDNRDIELRFFPMQGVAVLVRNGNTIELQQEPSASGFRYSNGPNTVVGKGDELTLEIGRMAPIHCHAEKG</sequence>
<evidence type="ECO:0000259" key="6">
    <source>
        <dbReference type="Pfam" id="PF03886"/>
    </source>
</evidence>
<dbReference type="EMBL" id="CP013189">
    <property type="protein sequence ID" value="ALO47530.1"/>
    <property type="molecule type" value="Genomic_DNA"/>
</dbReference>
<dbReference type="AlphaFoldDB" id="A0A0S2KGX2"/>
<keyword evidence="1 5" id="KW-0732">Signal</keyword>
<accession>A0A0S2KGX2</accession>
<dbReference type="OrthoDB" id="5795476at2"/>
<dbReference type="Proteomes" id="UP000065641">
    <property type="component" value="Chromosome"/>
</dbReference>
<dbReference type="Gene3D" id="3.40.50.10610">
    <property type="entry name" value="ABC-type transport auxiliary lipoprotein component"/>
    <property type="match status" value="1"/>
</dbReference>
<dbReference type="SUPFAM" id="SSF141488">
    <property type="entry name" value="YdhA-like"/>
    <property type="match status" value="1"/>
</dbReference>
<evidence type="ECO:0000256" key="5">
    <source>
        <dbReference type="SAM" id="SignalP"/>
    </source>
</evidence>
<evidence type="ECO:0000313" key="9">
    <source>
        <dbReference type="Proteomes" id="UP000065641"/>
    </source>
</evidence>
<dbReference type="Pfam" id="PF03886">
    <property type="entry name" value="ABC_trans_aux"/>
    <property type="match status" value="1"/>
</dbReference>
<dbReference type="Gene3D" id="2.40.128.200">
    <property type="match status" value="1"/>
</dbReference>
<evidence type="ECO:0000259" key="7">
    <source>
        <dbReference type="Pfam" id="PF09864"/>
    </source>
</evidence>
<organism evidence="8 9">
    <name type="scientific">Pseudohongiella spirulinae</name>
    <dbReference type="NCBI Taxonomy" id="1249552"/>
    <lineage>
        <taxon>Bacteria</taxon>
        <taxon>Pseudomonadati</taxon>
        <taxon>Pseudomonadota</taxon>
        <taxon>Gammaproteobacteria</taxon>
        <taxon>Pseudomonadales</taxon>
        <taxon>Pseudohongiellaceae</taxon>
        <taxon>Pseudohongiella</taxon>
    </lineage>
</organism>